<evidence type="ECO:0000256" key="1">
    <source>
        <dbReference type="SAM" id="Phobius"/>
    </source>
</evidence>
<evidence type="ECO:0000313" key="3">
    <source>
        <dbReference type="Proteomes" id="UP000811399"/>
    </source>
</evidence>
<keyword evidence="1" id="KW-1133">Transmembrane helix</keyword>
<comment type="caution">
    <text evidence="2">The sequence shown here is derived from an EMBL/GenBank/DDBJ whole genome shotgun (WGS) entry which is preliminary data.</text>
</comment>
<organism evidence="2 3">
    <name type="scientific">Campylobacter vulpis</name>
    <dbReference type="NCBI Taxonomy" id="1655500"/>
    <lineage>
        <taxon>Bacteria</taxon>
        <taxon>Pseudomonadati</taxon>
        <taxon>Campylobacterota</taxon>
        <taxon>Epsilonproteobacteria</taxon>
        <taxon>Campylobacterales</taxon>
        <taxon>Campylobacteraceae</taxon>
        <taxon>Campylobacter</taxon>
    </lineage>
</organism>
<gene>
    <name evidence="2" type="ORF">CVU5213_02640</name>
</gene>
<reference evidence="2 3" key="1">
    <citation type="journal article" date="2021" name="Syst. Appl. Microbiol.">
        <title>nCampylobacter vulpis sp. nov. isolated from wild red foxes.</title>
        <authorList>
            <person name="Parisi A."/>
            <person name="Chiara M."/>
            <person name="Caffara M."/>
            <person name="Mion D."/>
            <person name="Miller W.G."/>
            <person name="Caruso M."/>
            <person name="Manzari C."/>
            <person name="Florio D."/>
            <person name="Capozzi L."/>
            <person name="D'Erchia A.M."/>
            <person name="Manzulli V."/>
            <person name="Zanoni R.G."/>
        </authorList>
    </citation>
    <scope>NUCLEOTIDE SEQUENCE [LARGE SCALE GENOMIC DNA]</scope>
    <source>
        <strain evidence="2 3">52/13</strain>
    </source>
</reference>
<proteinExistence type="predicted"/>
<keyword evidence="1" id="KW-0812">Transmembrane</keyword>
<dbReference type="EMBL" id="VJYU01000005">
    <property type="protein sequence ID" value="MBS4240635.1"/>
    <property type="molecule type" value="Genomic_DNA"/>
</dbReference>
<keyword evidence="1" id="KW-0472">Membrane</keyword>
<feature type="transmembrane region" description="Helical" evidence="1">
    <location>
        <begin position="20"/>
        <end position="41"/>
    </location>
</feature>
<dbReference type="RefSeq" id="WP_213275772.1">
    <property type="nucleotide sequence ID" value="NZ_VJYU01000005.1"/>
</dbReference>
<sequence length="78" mass="9137">MFIFNVQDEEFGTIFEIIWSNYPIIFALFVLVLAVGVCVLINHKIFKDELKASKAKCFYCDWNLCFSIKRTLSSNFNE</sequence>
<evidence type="ECO:0000313" key="2">
    <source>
        <dbReference type="EMBL" id="MBS4240635.1"/>
    </source>
</evidence>
<keyword evidence="3" id="KW-1185">Reference proteome</keyword>
<protein>
    <submittedName>
        <fullName evidence="2">Uncharacterized protein</fullName>
    </submittedName>
</protein>
<name>A0ABS5P1S2_9BACT</name>
<accession>A0ABS5P1S2</accession>
<dbReference type="Proteomes" id="UP000811399">
    <property type="component" value="Unassembled WGS sequence"/>
</dbReference>